<evidence type="ECO:0000256" key="2">
    <source>
        <dbReference type="ARBA" id="ARBA00022679"/>
    </source>
</evidence>
<proteinExistence type="inferred from homology"/>
<evidence type="ECO:0000313" key="9">
    <source>
        <dbReference type="Proteomes" id="UP000545507"/>
    </source>
</evidence>
<evidence type="ECO:0000256" key="5">
    <source>
        <dbReference type="ARBA" id="ARBA00024416"/>
    </source>
</evidence>
<comment type="similarity">
    <text evidence="4">Belongs to the glycosyltransferase 104 family.</text>
</comment>
<keyword evidence="8" id="KW-0251">Elongation factor</keyword>
<dbReference type="EMBL" id="VYGV01000028">
    <property type="protein sequence ID" value="NWF48775.1"/>
    <property type="molecule type" value="Genomic_DNA"/>
</dbReference>
<comment type="caution">
    <text evidence="8">The sequence shown here is derived from an EMBL/GenBank/DDBJ whole genome shotgun (WGS) entry which is preliminary data.</text>
</comment>
<comment type="catalytic activity">
    <reaction evidence="7">
        <text>dTDP-beta-L-rhamnose + L-arginyl-[protein] = N(omega)-(alpha-L-rhamnosyl)-L-arginyl-[protein] + dTDP + H(+)</text>
        <dbReference type="Rhea" id="RHEA:66692"/>
        <dbReference type="Rhea" id="RHEA-COMP:10532"/>
        <dbReference type="Rhea" id="RHEA-COMP:17096"/>
        <dbReference type="ChEBI" id="CHEBI:15378"/>
        <dbReference type="ChEBI" id="CHEBI:29965"/>
        <dbReference type="ChEBI" id="CHEBI:57510"/>
        <dbReference type="ChEBI" id="CHEBI:58369"/>
        <dbReference type="ChEBI" id="CHEBI:167445"/>
    </reaction>
    <physiologicalReaction direction="left-to-right" evidence="7">
        <dbReference type="Rhea" id="RHEA:66693"/>
    </physiologicalReaction>
</comment>
<organism evidence="8 9">
    <name type="scientific">Hydrogenophaga aromaticivorans</name>
    <dbReference type="NCBI Taxonomy" id="2610898"/>
    <lineage>
        <taxon>Bacteria</taxon>
        <taxon>Pseudomonadati</taxon>
        <taxon>Pseudomonadota</taxon>
        <taxon>Betaproteobacteria</taxon>
        <taxon>Burkholderiales</taxon>
        <taxon>Comamonadaceae</taxon>
        <taxon>Hydrogenophaga</taxon>
    </lineage>
</organism>
<keyword evidence="2 8" id="KW-0808">Transferase</keyword>
<comment type="function">
    <text evidence="3">Protein-arginine rhamnosyltransferase that catalyzes the transfer of a single rhamnose to elongation factor P (EF-P) on 'Lys-32', a modification required for EF-P-dependent rescue of polyproline stalled ribosomes.</text>
</comment>
<name>A0A7Y8H1H4_9BURK</name>
<keyword evidence="8" id="KW-0648">Protein biosynthesis</keyword>
<accession>A0A7Y8H1H4</accession>
<dbReference type="NCBIfam" id="TIGR03837">
    <property type="entry name" value="efp_Arg_rhamno"/>
    <property type="match status" value="1"/>
</dbReference>
<protein>
    <recommendedName>
        <fullName evidence="5">Protein-arginine rhamnosyltransferase</fullName>
    </recommendedName>
    <alternativeName>
        <fullName evidence="6">EF-P arginine rhamnosyltransferase</fullName>
    </alternativeName>
</protein>
<dbReference type="Pfam" id="PF10093">
    <property type="entry name" value="EarP"/>
    <property type="match status" value="1"/>
</dbReference>
<evidence type="ECO:0000256" key="4">
    <source>
        <dbReference type="ARBA" id="ARBA00024346"/>
    </source>
</evidence>
<reference evidence="8 9" key="1">
    <citation type="submission" date="2019-09" db="EMBL/GenBank/DDBJ databases">
        <title>Hydrogenophaga aromatica sp. nov., isolated from a para-xylene-degrading enrichment culture.</title>
        <authorList>
            <person name="Tancsics A."/>
            <person name="Banerjee S."/>
        </authorList>
    </citation>
    <scope>NUCLEOTIDE SEQUENCE [LARGE SCALE GENOMIC DNA]</scope>
    <source>
        <strain evidence="8 9">D2P1</strain>
    </source>
</reference>
<evidence type="ECO:0000256" key="1">
    <source>
        <dbReference type="ARBA" id="ARBA00022676"/>
    </source>
</evidence>
<evidence type="ECO:0000256" key="3">
    <source>
        <dbReference type="ARBA" id="ARBA00024303"/>
    </source>
</evidence>
<dbReference type="GO" id="GO:0106361">
    <property type="term" value="F:protein-arginine rhamnosyltransferase activity"/>
    <property type="evidence" value="ECO:0007669"/>
    <property type="project" value="InterPro"/>
</dbReference>
<dbReference type="AlphaFoldDB" id="A0A7Y8H1H4"/>
<dbReference type="GO" id="GO:0003746">
    <property type="term" value="F:translation elongation factor activity"/>
    <property type="evidence" value="ECO:0007669"/>
    <property type="project" value="UniProtKB-KW"/>
</dbReference>
<evidence type="ECO:0000313" key="8">
    <source>
        <dbReference type="EMBL" id="NWF48775.1"/>
    </source>
</evidence>
<dbReference type="RefSeq" id="WP_177139612.1">
    <property type="nucleotide sequence ID" value="NZ_JAGPWB010000002.1"/>
</dbReference>
<keyword evidence="1" id="KW-0328">Glycosyltransferase</keyword>
<evidence type="ECO:0000256" key="6">
    <source>
        <dbReference type="ARBA" id="ARBA00030025"/>
    </source>
</evidence>
<dbReference type="InterPro" id="IPR016633">
    <property type="entry name" value="EarP"/>
</dbReference>
<evidence type="ECO:0000256" key="7">
    <source>
        <dbReference type="ARBA" id="ARBA00048472"/>
    </source>
</evidence>
<sequence length="376" mass="41625">MSTNDPSPPNPDTPLRWDIFCQVIDNLGDIGVCWRFCAGLAARGHTVRLWIDAPEDLRWMVPGALEGRIEGVRVLPWTEPLAPGLLGGLAPADVWIETFGCRPPPEALEHRAAAIAAGGPAPVWINLEYLSAEPYVERSHRLPSLVSDGPLRGVGKWFFYPGFTAATGGLLREQDLPERQAAFNAGAWLAAHDLPRTDQPRASLFCYEPAALPALLQQAGQDGASDWLVTAGRAADAVTAAQAQGLDAGQATLHRLARLTQRDYDHLLWACDLNFVRGEDSLVRALWAGQPLVWHIYPQHDNAHHAKLEAFLDWLQAPESLRAFHRLWNGMTSAQRVWPGWREVASWRPCLLAARERLLAQPDLVSQLLDFIAEKR</sequence>
<dbReference type="Proteomes" id="UP000545507">
    <property type="component" value="Unassembled WGS sequence"/>
</dbReference>
<keyword evidence="9" id="KW-1185">Reference proteome</keyword>
<gene>
    <name evidence="8" type="primary">earP</name>
    <name evidence="8" type="ORF">F3K02_26450</name>
</gene>